<proteinExistence type="predicted"/>
<dbReference type="EMBL" id="GBRH01250832">
    <property type="protein sequence ID" value="JAD47063.1"/>
    <property type="molecule type" value="Transcribed_RNA"/>
</dbReference>
<name>A0A0A9AAV4_ARUDO</name>
<reference evidence="1" key="1">
    <citation type="submission" date="2014-09" db="EMBL/GenBank/DDBJ databases">
        <authorList>
            <person name="Magalhaes I.L.F."/>
            <person name="Oliveira U."/>
            <person name="Santos F.R."/>
            <person name="Vidigal T.H.D.A."/>
            <person name="Brescovit A.D."/>
            <person name="Santos A.J."/>
        </authorList>
    </citation>
    <scope>NUCLEOTIDE SEQUENCE</scope>
    <source>
        <tissue evidence="1">Shoot tissue taken approximately 20 cm above the soil surface</tissue>
    </source>
</reference>
<protein>
    <submittedName>
        <fullName evidence="1">Uncharacterized protein</fullName>
    </submittedName>
</protein>
<sequence length="23" mass="2815">MCDCIFSKTFEDIYNFSIYKSIF</sequence>
<evidence type="ECO:0000313" key="1">
    <source>
        <dbReference type="EMBL" id="JAD47063.1"/>
    </source>
</evidence>
<accession>A0A0A9AAV4</accession>
<reference evidence="1" key="2">
    <citation type="journal article" date="2015" name="Data Brief">
        <title>Shoot transcriptome of the giant reed, Arundo donax.</title>
        <authorList>
            <person name="Barrero R.A."/>
            <person name="Guerrero F.D."/>
            <person name="Moolhuijzen P."/>
            <person name="Goolsby J.A."/>
            <person name="Tidwell J."/>
            <person name="Bellgard S.E."/>
            <person name="Bellgard M.I."/>
        </authorList>
    </citation>
    <scope>NUCLEOTIDE SEQUENCE</scope>
    <source>
        <tissue evidence="1">Shoot tissue taken approximately 20 cm above the soil surface</tissue>
    </source>
</reference>
<dbReference type="AlphaFoldDB" id="A0A0A9AAV4"/>
<organism evidence="1">
    <name type="scientific">Arundo donax</name>
    <name type="common">Giant reed</name>
    <name type="synonym">Donax arundinaceus</name>
    <dbReference type="NCBI Taxonomy" id="35708"/>
    <lineage>
        <taxon>Eukaryota</taxon>
        <taxon>Viridiplantae</taxon>
        <taxon>Streptophyta</taxon>
        <taxon>Embryophyta</taxon>
        <taxon>Tracheophyta</taxon>
        <taxon>Spermatophyta</taxon>
        <taxon>Magnoliopsida</taxon>
        <taxon>Liliopsida</taxon>
        <taxon>Poales</taxon>
        <taxon>Poaceae</taxon>
        <taxon>PACMAD clade</taxon>
        <taxon>Arundinoideae</taxon>
        <taxon>Arundineae</taxon>
        <taxon>Arundo</taxon>
    </lineage>
</organism>